<keyword evidence="4" id="KW-1185">Reference proteome</keyword>
<evidence type="ECO:0000313" key="3">
    <source>
        <dbReference type="EMBL" id="MBG9389585.1"/>
    </source>
</evidence>
<evidence type="ECO:0000313" key="4">
    <source>
        <dbReference type="Proteomes" id="UP000651050"/>
    </source>
</evidence>
<dbReference type="RefSeq" id="WP_196987375.1">
    <property type="nucleotide sequence ID" value="NZ_JADWYS010000001.1"/>
</dbReference>
<name>A0A931MIT0_9BURK</name>
<evidence type="ECO:0000259" key="2">
    <source>
        <dbReference type="SMART" id="SM00460"/>
    </source>
</evidence>
<feature type="domain" description="Transglutaminase-like" evidence="2">
    <location>
        <begin position="80"/>
        <end position="149"/>
    </location>
</feature>
<protein>
    <submittedName>
        <fullName evidence="3">Transglutaminase domain-containing protein</fullName>
    </submittedName>
</protein>
<dbReference type="SMART" id="SM00460">
    <property type="entry name" value="TGc"/>
    <property type="match status" value="1"/>
</dbReference>
<gene>
    <name evidence="3" type="ORF">I5803_16265</name>
</gene>
<sequence length="255" mass="28435">MNQVLPVRTTSPDTPADDPRRWLANTPLLQFDHPKIRLLGVRLGQLKASPREKAVACFNHLRSLPFGCIADSTGTSALSVLKAGMGDCHTKSTLLIALLRSQGIPARLRFVTLAPDFLHGIIDVGGQPIEHGYTEVFLDGRWHAVDSYVVDVRLAMAAKTRLQLEGRLLGYGMHREGLVSWDGKGDSFAQFAPHEQQGAPLHDWGAFDDPYQFYSSVDYVRERLSLSSRFKWLVAARVVNRRVRELRSTPVPRPG</sequence>
<dbReference type="Gene3D" id="3.10.620.30">
    <property type="match status" value="1"/>
</dbReference>
<dbReference type="PANTHER" id="PTHR33490">
    <property type="entry name" value="BLR5614 PROTEIN-RELATED"/>
    <property type="match status" value="1"/>
</dbReference>
<proteinExistence type="predicted"/>
<feature type="region of interest" description="Disordered" evidence="1">
    <location>
        <begin position="1"/>
        <end position="20"/>
    </location>
</feature>
<dbReference type="EMBL" id="JADWYS010000001">
    <property type="protein sequence ID" value="MBG9389585.1"/>
    <property type="molecule type" value="Genomic_DNA"/>
</dbReference>
<reference evidence="3" key="1">
    <citation type="submission" date="2020-11" db="EMBL/GenBank/DDBJ databases">
        <title>Bacterial whole genome sequence for Caenimonas sp. DR4.4.</title>
        <authorList>
            <person name="Le V."/>
            <person name="Ko S.-R."/>
            <person name="Ahn C.-Y."/>
            <person name="Oh H.-M."/>
        </authorList>
    </citation>
    <scope>NUCLEOTIDE SEQUENCE</scope>
    <source>
        <strain evidence="3">DR4.4</strain>
    </source>
</reference>
<dbReference type="Pfam" id="PF01841">
    <property type="entry name" value="Transglut_core"/>
    <property type="match status" value="1"/>
</dbReference>
<dbReference type="InterPro" id="IPR002931">
    <property type="entry name" value="Transglutaminase-like"/>
</dbReference>
<dbReference type="SUPFAM" id="SSF54001">
    <property type="entry name" value="Cysteine proteinases"/>
    <property type="match status" value="1"/>
</dbReference>
<evidence type="ECO:0000256" key="1">
    <source>
        <dbReference type="SAM" id="MobiDB-lite"/>
    </source>
</evidence>
<dbReference type="PANTHER" id="PTHR33490:SF3">
    <property type="entry name" value="CONSERVED INTEGRAL MEMBRANE PROTEIN"/>
    <property type="match status" value="1"/>
</dbReference>
<dbReference type="InterPro" id="IPR038765">
    <property type="entry name" value="Papain-like_cys_pep_sf"/>
</dbReference>
<feature type="compositionally biased region" description="Polar residues" evidence="1">
    <location>
        <begin position="1"/>
        <end position="13"/>
    </location>
</feature>
<dbReference type="Proteomes" id="UP000651050">
    <property type="component" value="Unassembled WGS sequence"/>
</dbReference>
<accession>A0A931MIT0</accession>
<dbReference type="AlphaFoldDB" id="A0A931MIT0"/>
<comment type="caution">
    <text evidence="3">The sequence shown here is derived from an EMBL/GenBank/DDBJ whole genome shotgun (WGS) entry which is preliminary data.</text>
</comment>
<organism evidence="3 4">
    <name type="scientific">Caenimonas aquaedulcis</name>
    <dbReference type="NCBI Taxonomy" id="2793270"/>
    <lineage>
        <taxon>Bacteria</taxon>
        <taxon>Pseudomonadati</taxon>
        <taxon>Pseudomonadota</taxon>
        <taxon>Betaproteobacteria</taxon>
        <taxon>Burkholderiales</taxon>
        <taxon>Comamonadaceae</taxon>
        <taxon>Caenimonas</taxon>
    </lineage>
</organism>